<gene>
    <name evidence="8" type="ordered locus">Suden_0487</name>
</gene>
<keyword evidence="6" id="KW-0812">Transmembrane</keyword>
<dbReference type="CDD" id="cd07989">
    <property type="entry name" value="LPLAT_AGPAT-like"/>
    <property type="match status" value="1"/>
</dbReference>
<feature type="transmembrane region" description="Helical" evidence="6">
    <location>
        <begin position="6"/>
        <end position="30"/>
    </location>
</feature>
<dbReference type="PANTHER" id="PTHR10434">
    <property type="entry name" value="1-ACYL-SN-GLYCEROL-3-PHOSPHATE ACYLTRANSFERASE"/>
    <property type="match status" value="1"/>
</dbReference>
<keyword evidence="6" id="KW-0472">Membrane</keyword>
<protein>
    <submittedName>
        <fullName evidence="8">Phospholipid/glycerol acyltransferase</fullName>
    </submittedName>
</protein>
<evidence type="ECO:0000256" key="3">
    <source>
        <dbReference type="ARBA" id="ARBA00023209"/>
    </source>
</evidence>
<keyword evidence="3" id="KW-0443">Lipid metabolism</keyword>
<evidence type="ECO:0000313" key="9">
    <source>
        <dbReference type="Proteomes" id="UP000002714"/>
    </source>
</evidence>
<keyword evidence="2 8" id="KW-0808">Transferase</keyword>
<dbReference type="Proteomes" id="UP000002714">
    <property type="component" value="Chromosome"/>
</dbReference>
<name>Q30TB4_SULDN</name>
<keyword evidence="4" id="KW-1208">Phospholipid metabolism</keyword>
<dbReference type="OrthoDB" id="9809618at2"/>
<dbReference type="eggNOG" id="COG0204">
    <property type="taxonomic scope" value="Bacteria"/>
</dbReference>
<dbReference type="SUPFAM" id="SSF69593">
    <property type="entry name" value="Glycerol-3-phosphate (1)-acyltransferase"/>
    <property type="match status" value="1"/>
</dbReference>
<evidence type="ECO:0000256" key="2">
    <source>
        <dbReference type="ARBA" id="ARBA00022679"/>
    </source>
</evidence>
<dbReference type="SMART" id="SM00563">
    <property type="entry name" value="PlsC"/>
    <property type="match status" value="1"/>
</dbReference>
<dbReference type="STRING" id="326298.Suden_0487"/>
<keyword evidence="9" id="KW-1185">Reference proteome</keyword>
<evidence type="ECO:0000313" key="8">
    <source>
        <dbReference type="EMBL" id="ABB43767.1"/>
    </source>
</evidence>
<dbReference type="PANTHER" id="PTHR10434:SF59">
    <property type="entry name" value="1-ACYL-SN-GLYCEROL-3-PHOSPHATE ACYLTRANSFERASE"/>
    <property type="match status" value="1"/>
</dbReference>
<evidence type="ECO:0000256" key="5">
    <source>
        <dbReference type="ARBA" id="ARBA00023315"/>
    </source>
</evidence>
<evidence type="ECO:0000256" key="4">
    <source>
        <dbReference type="ARBA" id="ARBA00023264"/>
    </source>
</evidence>
<dbReference type="InterPro" id="IPR002123">
    <property type="entry name" value="Plipid/glycerol_acylTrfase"/>
</dbReference>
<comment type="pathway">
    <text evidence="1">Lipid metabolism.</text>
</comment>
<evidence type="ECO:0000256" key="1">
    <source>
        <dbReference type="ARBA" id="ARBA00005189"/>
    </source>
</evidence>
<keyword evidence="3" id="KW-0594">Phospholipid biosynthesis</keyword>
<dbReference type="GO" id="GO:0006654">
    <property type="term" value="P:phosphatidic acid biosynthetic process"/>
    <property type="evidence" value="ECO:0007669"/>
    <property type="project" value="TreeGrafter"/>
</dbReference>
<dbReference type="KEGG" id="tdn:Suden_0487"/>
<keyword evidence="5 8" id="KW-0012">Acyltransferase</keyword>
<dbReference type="HOGENOM" id="CLU_027938_6_3_7"/>
<keyword evidence="3" id="KW-0444">Lipid biosynthesis</keyword>
<reference evidence="8 9" key="1">
    <citation type="journal article" date="2008" name="Appl. Environ. Microbiol.">
        <title>Genome of the epsilonproteobacterial chemolithoautotroph Sulfurimonas denitrificans.</title>
        <authorList>
            <person name="Sievert S.M."/>
            <person name="Scott K.M."/>
            <person name="Klotz M.G."/>
            <person name="Chain P.S.G."/>
            <person name="Hauser L.J."/>
            <person name="Hemp J."/>
            <person name="Huegler M."/>
            <person name="Land M."/>
            <person name="Lapidus A."/>
            <person name="Larimer F.W."/>
            <person name="Lucas S."/>
            <person name="Malfatti S.A."/>
            <person name="Meyer F."/>
            <person name="Paulsen I.T."/>
            <person name="Ren Q."/>
            <person name="Simon J."/>
            <person name="Bailey K."/>
            <person name="Diaz E."/>
            <person name="Fitzpatrick K.A."/>
            <person name="Glover B."/>
            <person name="Gwatney N."/>
            <person name="Korajkic A."/>
            <person name="Long A."/>
            <person name="Mobberley J.M."/>
            <person name="Pantry S.N."/>
            <person name="Pazder G."/>
            <person name="Peterson S."/>
            <person name="Quintanilla J.D."/>
            <person name="Sprinkle R."/>
            <person name="Stephens J."/>
            <person name="Thomas P."/>
            <person name="Vaughn R."/>
            <person name="Weber M.J."/>
            <person name="Wooten L.L."/>
        </authorList>
    </citation>
    <scope>NUCLEOTIDE SEQUENCE [LARGE SCALE GENOMIC DNA]</scope>
    <source>
        <strain evidence="9">ATCC 33889 / DSM 1251</strain>
    </source>
</reference>
<accession>Q30TB4</accession>
<feature type="domain" description="Phospholipid/glycerol acyltransferase" evidence="7">
    <location>
        <begin position="62"/>
        <end position="176"/>
    </location>
</feature>
<dbReference type="RefSeq" id="WP_011372121.1">
    <property type="nucleotide sequence ID" value="NC_007575.1"/>
</dbReference>
<sequence length="232" mass="26443">MKIFAHISWLFATIIILASLTIMIVTFYIFPKPYSRKLAAWLIRLTIFFTTSIKGKEDPNTQLFLINHQSDLDIAVIETVSNRDIAWVAKKELFDIPFFGLALRLPKDIAVQRDSKTSLIKLLKDAKNVLSTNRAIAMFPEGTRSSKGVMLPFKSGAKLLADSNSLIVQPVVLIESAKRYNTKEFYYKPGCIKVIFLDSFVADKKDSEWLNNLRVKMQKVYDDELANNSSNR</sequence>
<dbReference type="Pfam" id="PF01553">
    <property type="entry name" value="Acyltransferase"/>
    <property type="match status" value="1"/>
</dbReference>
<organism evidence="8 9">
    <name type="scientific">Sulfurimonas denitrificans (strain ATCC 33889 / DSM 1251)</name>
    <name type="common">Thiomicrospira denitrificans (strain ATCC 33889 / DSM 1251)</name>
    <dbReference type="NCBI Taxonomy" id="326298"/>
    <lineage>
        <taxon>Bacteria</taxon>
        <taxon>Pseudomonadati</taxon>
        <taxon>Campylobacterota</taxon>
        <taxon>Epsilonproteobacteria</taxon>
        <taxon>Campylobacterales</taxon>
        <taxon>Sulfurimonadaceae</taxon>
        <taxon>Sulfurimonas</taxon>
    </lineage>
</organism>
<evidence type="ECO:0000256" key="6">
    <source>
        <dbReference type="SAM" id="Phobius"/>
    </source>
</evidence>
<dbReference type="EMBL" id="CP000153">
    <property type="protein sequence ID" value="ABB43767.1"/>
    <property type="molecule type" value="Genomic_DNA"/>
</dbReference>
<keyword evidence="6" id="KW-1133">Transmembrane helix</keyword>
<proteinExistence type="predicted"/>
<evidence type="ECO:0000259" key="7">
    <source>
        <dbReference type="SMART" id="SM00563"/>
    </source>
</evidence>
<dbReference type="GO" id="GO:0003841">
    <property type="term" value="F:1-acylglycerol-3-phosphate O-acyltransferase activity"/>
    <property type="evidence" value="ECO:0007669"/>
    <property type="project" value="TreeGrafter"/>
</dbReference>
<dbReference type="AlphaFoldDB" id="Q30TB4"/>